<accession>A0ABY4U076</accession>
<reference evidence="1" key="1">
    <citation type="submission" date="2022-05" db="EMBL/GenBank/DDBJ databases">
        <title>Tracking Rickettsia raoultii infection dynamics in vivo by bioorthogonal metabolic labeling.</title>
        <authorList>
            <person name="Zhu D.-Y."/>
            <person name="Jia N."/>
            <person name="Li C."/>
            <person name="Zhang M.-Z."/>
            <person name="Liu H.-B."/>
            <person name="Cao W.-C."/>
        </authorList>
    </citation>
    <scope>NUCLEOTIDE SEQUENCE</scope>
    <source>
        <strain evidence="1">BIME</strain>
    </source>
</reference>
<evidence type="ECO:0000313" key="2">
    <source>
        <dbReference type="Proteomes" id="UP001056268"/>
    </source>
</evidence>
<dbReference type="Pfam" id="PF10071">
    <property type="entry name" value="DUF2310"/>
    <property type="match status" value="1"/>
</dbReference>
<sequence>MEKQLAELDSDISIKGRKISKRIQKCLKKKVFYPIAEPVSGNSYARSNDSNCSSCKKDWQFKTTFHEIFDYKCNKCLLLGYENFIVSFLLPRDTLHILNNAGLNKPVHLMLPEFLKSAVFYDLAFIYNNNSIHILDSR</sequence>
<name>A0ABY4U076_RICCR</name>
<proteinExistence type="predicted"/>
<dbReference type="InterPro" id="IPR016908">
    <property type="entry name" value="UCP029037"/>
</dbReference>
<organism evidence="1 2">
    <name type="scientific">Rickettsia conorii subsp. raoultii</name>
    <dbReference type="NCBI Taxonomy" id="369822"/>
    <lineage>
        <taxon>Bacteria</taxon>
        <taxon>Pseudomonadati</taxon>
        <taxon>Pseudomonadota</taxon>
        <taxon>Alphaproteobacteria</taxon>
        <taxon>Rickettsiales</taxon>
        <taxon>Rickettsiaceae</taxon>
        <taxon>Rickettsieae</taxon>
        <taxon>Rickettsia</taxon>
        <taxon>spotted fever group</taxon>
    </lineage>
</organism>
<dbReference type="RefSeq" id="WP_198023469.1">
    <property type="nucleotide sequence ID" value="NZ_CP010969.1"/>
</dbReference>
<keyword evidence="2" id="KW-1185">Reference proteome</keyword>
<gene>
    <name evidence="1" type="ORF">NBT09_01380</name>
</gene>
<protein>
    <submittedName>
        <fullName evidence="1">DUF2310 family Zn-ribbon-containing protein</fullName>
    </submittedName>
</protein>
<evidence type="ECO:0000313" key="1">
    <source>
        <dbReference type="EMBL" id="URW78032.1"/>
    </source>
</evidence>
<dbReference type="Proteomes" id="UP001056268">
    <property type="component" value="Chromosome"/>
</dbReference>
<dbReference type="EMBL" id="CP098324">
    <property type="protein sequence ID" value="URW78032.1"/>
    <property type="molecule type" value="Genomic_DNA"/>
</dbReference>